<dbReference type="SUPFAM" id="SSF53335">
    <property type="entry name" value="S-adenosyl-L-methionine-dependent methyltransferases"/>
    <property type="match status" value="1"/>
</dbReference>
<dbReference type="Pfam" id="PF13847">
    <property type="entry name" value="Methyltransf_31"/>
    <property type="match status" value="1"/>
</dbReference>
<dbReference type="GO" id="GO:0032259">
    <property type="term" value="P:methylation"/>
    <property type="evidence" value="ECO:0007669"/>
    <property type="project" value="UniProtKB-KW"/>
</dbReference>
<evidence type="ECO:0000256" key="2">
    <source>
        <dbReference type="ARBA" id="ARBA00022603"/>
    </source>
</evidence>
<gene>
    <name evidence="6" type="ORF">METZ01_LOCUS102114</name>
</gene>
<comment type="pathway">
    <text evidence="4">Phospholipid metabolism.</text>
</comment>
<dbReference type="Gene3D" id="3.40.50.150">
    <property type="entry name" value="Vaccinia Virus protein VP39"/>
    <property type="match status" value="1"/>
</dbReference>
<proteinExistence type="predicted"/>
<name>A0A381W9N7_9ZZZZ</name>
<feature type="domain" description="Methyltransferase" evidence="5">
    <location>
        <begin position="80"/>
        <end position="196"/>
    </location>
</feature>
<dbReference type="AlphaFoldDB" id="A0A381W9N7"/>
<protein>
    <recommendedName>
        <fullName evidence="5">Methyltransferase domain-containing protein</fullName>
    </recommendedName>
</protein>
<sequence>MQHFYYSIPNGKDSTVTRHLSTATKEIRLNQKNSLTNSQLDTTQYTVNGILRYEKVFGHNFVSTGGIKTTQELFAEIDLTPGAKVLDIGSGLGGNAFFIENNYAAQVTGIDISNNMIKLSKQRASDRNSKVQFILGDCTKMEFEPETFHLIYSRDSFLHIKDKVALFKKIKSWLKPSGKTLITDYCCGSSNWPNEFSNYIKERNYTLHNIQTYKHLLEQAGLKIIQGYDNTNRFVIALETELKHLISIKEEFLQNFAQHDYEDLIQGWEKKIARTQQGSQKWGYFYAKKN</sequence>
<keyword evidence="2" id="KW-0489">Methyltransferase</keyword>
<dbReference type="EMBL" id="UINC01011132">
    <property type="protein sequence ID" value="SVA49260.1"/>
    <property type="molecule type" value="Genomic_DNA"/>
</dbReference>
<evidence type="ECO:0000256" key="4">
    <source>
        <dbReference type="ARBA" id="ARBA00025707"/>
    </source>
</evidence>
<dbReference type="InterPro" id="IPR029063">
    <property type="entry name" value="SAM-dependent_MTases_sf"/>
</dbReference>
<evidence type="ECO:0000313" key="6">
    <source>
        <dbReference type="EMBL" id="SVA49260.1"/>
    </source>
</evidence>
<dbReference type="InterPro" id="IPR025714">
    <property type="entry name" value="Methyltranfer_dom"/>
</dbReference>
<dbReference type="PANTHER" id="PTHR44307">
    <property type="entry name" value="PHOSPHOETHANOLAMINE METHYLTRANSFERASE"/>
    <property type="match status" value="1"/>
</dbReference>
<comment type="pathway">
    <text evidence="1">Lipid metabolism.</text>
</comment>
<dbReference type="CDD" id="cd02440">
    <property type="entry name" value="AdoMet_MTases"/>
    <property type="match status" value="1"/>
</dbReference>
<organism evidence="6">
    <name type="scientific">marine metagenome</name>
    <dbReference type="NCBI Taxonomy" id="408172"/>
    <lineage>
        <taxon>unclassified sequences</taxon>
        <taxon>metagenomes</taxon>
        <taxon>ecological metagenomes</taxon>
    </lineage>
</organism>
<dbReference type="GO" id="GO:0008168">
    <property type="term" value="F:methyltransferase activity"/>
    <property type="evidence" value="ECO:0007669"/>
    <property type="project" value="UniProtKB-KW"/>
</dbReference>
<evidence type="ECO:0000256" key="1">
    <source>
        <dbReference type="ARBA" id="ARBA00005189"/>
    </source>
</evidence>
<accession>A0A381W9N7</accession>
<evidence type="ECO:0000259" key="5">
    <source>
        <dbReference type="Pfam" id="PF13847"/>
    </source>
</evidence>
<keyword evidence="3" id="KW-0808">Transferase</keyword>
<dbReference type="PANTHER" id="PTHR44307:SF2">
    <property type="entry name" value="PHOSPHOETHANOLAMINE METHYLTRANSFERASE ISOFORM X1"/>
    <property type="match status" value="1"/>
</dbReference>
<evidence type="ECO:0000256" key="3">
    <source>
        <dbReference type="ARBA" id="ARBA00022679"/>
    </source>
</evidence>
<reference evidence="6" key="1">
    <citation type="submission" date="2018-05" db="EMBL/GenBank/DDBJ databases">
        <authorList>
            <person name="Lanie J.A."/>
            <person name="Ng W.-L."/>
            <person name="Kazmierczak K.M."/>
            <person name="Andrzejewski T.M."/>
            <person name="Davidsen T.M."/>
            <person name="Wayne K.J."/>
            <person name="Tettelin H."/>
            <person name="Glass J.I."/>
            <person name="Rusch D."/>
            <person name="Podicherti R."/>
            <person name="Tsui H.-C.T."/>
            <person name="Winkler M.E."/>
        </authorList>
    </citation>
    <scope>NUCLEOTIDE SEQUENCE</scope>
</reference>